<reference evidence="2 3" key="1">
    <citation type="submission" date="2019-03" db="EMBL/GenBank/DDBJ databases">
        <title>Genomic Encyclopedia of Type Strains, Phase IV (KMG-IV): sequencing the most valuable type-strain genomes for metagenomic binning, comparative biology and taxonomic classification.</title>
        <authorList>
            <person name="Goeker M."/>
        </authorList>
    </citation>
    <scope>NUCLEOTIDE SEQUENCE [LARGE SCALE GENOMIC DNA]</scope>
    <source>
        <strain evidence="2 3">DSM 11170</strain>
    </source>
</reference>
<gene>
    <name evidence="2" type="ORF">EDD73_11054</name>
</gene>
<evidence type="ECO:0000313" key="3">
    <source>
        <dbReference type="Proteomes" id="UP000294813"/>
    </source>
</evidence>
<comment type="caution">
    <text evidence="2">The sequence shown here is derived from an EMBL/GenBank/DDBJ whole genome shotgun (WGS) entry which is preliminary data.</text>
</comment>
<evidence type="ECO:0000256" key="1">
    <source>
        <dbReference type="SAM" id="Coils"/>
    </source>
</evidence>
<dbReference type="EMBL" id="SLXT01000010">
    <property type="protein sequence ID" value="TCP64355.1"/>
    <property type="molecule type" value="Genomic_DNA"/>
</dbReference>
<feature type="coiled-coil region" evidence="1">
    <location>
        <begin position="277"/>
        <end position="344"/>
    </location>
</feature>
<dbReference type="AlphaFoldDB" id="A0A4R2RZ20"/>
<protein>
    <submittedName>
        <fullName evidence="2">Uncharacterized protein</fullName>
    </submittedName>
</protein>
<proteinExistence type="predicted"/>
<organism evidence="2 3">
    <name type="scientific">Heliophilum fasciatum</name>
    <dbReference type="NCBI Taxonomy" id="35700"/>
    <lineage>
        <taxon>Bacteria</taxon>
        <taxon>Bacillati</taxon>
        <taxon>Bacillota</taxon>
        <taxon>Clostridia</taxon>
        <taxon>Eubacteriales</taxon>
        <taxon>Heliobacteriaceae</taxon>
        <taxon>Heliophilum</taxon>
    </lineage>
</organism>
<evidence type="ECO:0000313" key="2">
    <source>
        <dbReference type="EMBL" id="TCP64355.1"/>
    </source>
</evidence>
<accession>A0A4R2RZ20</accession>
<dbReference type="Proteomes" id="UP000294813">
    <property type="component" value="Unassembled WGS sequence"/>
</dbReference>
<keyword evidence="1" id="KW-0175">Coiled coil</keyword>
<name>A0A4R2RZ20_9FIRM</name>
<keyword evidence="3" id="KW-1185">Reference proteome</keyword>
<feature type="coiled-coil region" evidence="1">
    <location>
        <begin position="487"/>
        <end position="554"/>
    </location>
</feature>
<sequence>MMRTVRAFFDTVNRAEQKATKDLLRELECQVLAELWTERHTVGQAVLWTVLDREGRTMLWMIPENLASLERGRSFIATGYPVIWSSHKAGKRIEWLQVTALKPLEIPSRQQRARQLAQQGLIGPRPRRSWPNLAEQASVRLQMLIDPQHPAIAAISDYVAKVRRFSCQWHKINMNDPAAIAGALQATQSAGGDFLLMIGQADDAYFAFDDPAVLTALRQIKSYSILIQPGAEIRPFAYWWVDEVSENLETSLRHIVTTCWRTWKGPRDHQRAKAVAVQQAQQDRTRFATELSRLRRENSRLTKTLEKVQLSADPRRLADMEDQIAELQAQVARGEERRKALAEQLFLLEKAQAEEARKQTLLSSDPVEAKNSQGAARRKEDFRHLVLEEERDKLTAENKRLQARINELNALNVVELVAEKKQLTEALAHADERREHLGEVLFLLEQENLELRGRLQLRDEEVTFPTGDQAQAQIVVGKARLLDEIHDLLIQEEMDRLRREIKGLKDRLEKQSAATVLALQRELAASQEQGRIQARNHAEQIKRLREELRLLQRQQRFSGEIRSAELLTGEEAKEALAEEEANDEAMAAADREGLLDKTMQFLRQGFGRGLKK</sequence>
<feature type="coiled-coil region" evidence="1">
    <location>
        <begin position="384"/>
        <end position="433"/>
    </location>
</feature>